<evidence type="ECO:0000256" key="1">
    <source>
        <dbReference type="ARBA" id="ARBA00023015"/>
    </source>
</evidence>
<protein>
    <submittedName>
        <fullName evidence="5">Helix-turn-helix domain-containing protein</fullName>
    </submittedName>
</protein>
<dbReference type="SUPFAM" id="SSF46689">
    <property type="entry name" value="Homeodomain-like"/>
    <property type="match status" value="2"/>
</dbReference>
<comment type="caution">
    <text evidence="5">The sequence shown here is derived from an EMBL/GenBank/DDBJ whole genome shotgun (WGS) entry which is preliminary data.</text>
</comment>
<evidence type="ECO:0000259" key="4">
    <source>
        <dbReference type="PROSITE" id="PS01124"/>
    </source>
</evidence>
<dbReference type="InterPro" id="IPR018060">
    <property type="entry name" value="HTH_AraC"/>
</dbReference>
<dbReference type="PANTHER" id="PTHR43280:SF2">
    <property type="entry name" value="HTH-TYPE TRANSCRIPTIONAL REGULATOR EXSA"/>
    <property type="match status" value="1"/>
</dbReference>
<feature type="domain" description="HTH araC/xylS-type" evidence="4">
    <location>
        <begin position="300"/>
        <end position="398"/>
    </location>
</feature>
<keyword evidence="1" id="KW-0805">Transcription regulation</keyword>
<dbReference type="GO" id="GO:0003700">
    <property type="term" value="F:DNA-binding transcription factor activity"/>
    <property type="evidence" value="ECO:0007669"/>
    <property type="project" value="InterPro"/>
</dbReference>
<dbReference type="Proteomes" id="UP000886757">
    <property type="component" value="Unassembled WGS sequence"/>
</dbReference>
<gene>
    <name evidence="5" type="ORF">IAB31_07835</name>
</gene>
<dbReference type="GO" id="GO:0043565">
    <property type="term" value="F:sequence-specific DNA binding"/>
    <property type="evidence" value="ECO:0007669"/>
    <property type="project" value="InterPro"/>
</dbReference>
<dbReference type="InterPro" id="IPR009057">
    <property type="entry name" value="Homeodomain-like_sf"/>
</dbReference>
<evidence type="ECO:0000256" key="3">
    <source>
        <dbReference type="ARBA" id="ARBA00023163"/>
    </source>
</evidence>
<name>A0A9D1ACP2_9FIRM</name>
<evidence type="ECO:0000313" key="6">
    <source>
        <dbReference type="Proteomes" id="UP000886757"/>
    </source>
</evidence>
<organism evidence="5 6">
    <name type="scientific">Candidatus Choladousia intestinavium</name>
    <dbReference type="NCBI Taxonomy" id="2840727"/>
    <lineage>
        <taxon>Bacteria</taxon>
        <taxon>Bacillati</taxon>
        <taxon>Bacillota</taxon>
        <taxon>Clostridia</taxon>
        <taxon>Lachnospirales</taxon>
        <taxon>Lachnospiraceae</taxon>
        <taxon>Lachnospiraceae incertae sedis</taxon>
        <taxon>Candidatus Choladousia</taxon>
    </lineage>
</organism>
<dbReference type="PANTHER" id="PTHR43280">
    <property type="entry name" value="ARAC-FAMILY TRANSCRIPTIONAL REGULATOR"/>
    <property type="match status" value="1"/>
</dbReference>
<accession>A0A9D1ACP2</accession>
<sequence>MGRDAERKERYERLFGAVNIPFCILEEGRIALQFPGLEEELFTKRFTEICLWDLKAQGLKPNTPVVHFLKPGFFLGLYQFSRKAHLIFGPSIPGRYSWTDIAPWLDSALYTDNSRAMGRLLLSLEPVSAAKYINSFCLAVYLYDGCMVRPEDIYMKQPLLFQTETRGSLASYIVESRESFGFHTPQSYENQMSEAIRQGKTGMLKALMHQPVTGRLGVLSFNPERQARYMFATVASVAARSAMRGGMNYEAACSMADIYCQRMDSMTDLNKIEELSVQMLFDFCQEVARKKHSNYSYLVQTCCDYIQKHTHEKIYLRDLAELCNYSERRLSKKFYQETGIRIVDYIHREKMEEARLLLQHSNYAINEIGSFLGYGNQSYFTRKFKEIYGETPFEIRRPQVGSRRKKEREAR</sequence>
<dbReference type="EMBL" id="DVGK01000087">
    <property type="protein sequence ID" value="HIR13817.1"/>
    <property type="molecule type" value="Genomic_DNA"/>
</dbReference>
<dbReference type="PROSITE" id="PS01124">
    <property type="entry name" value="HTH_ARAC_FAMILY_2"/>
    <property type="match status" value="1"/>
</dbReference>
<dbReference type="Gene3D" id="1.10.10.60">
    <property type="entry name" value="Homeodomain-like"/>
    <property type="match status" value="2"/>
</dbReference>
<reference evidence="5" key="2">
    <citation type="journal article" date="2021" name="PeerJ">
        <title>Extensive microbial diversity within the chicken gut microbiome revealed by metagenomics and culture.</title>
        <authorList>
            <person name="Gilroy R."/>
            <person name="Ravi A."/>
            <person name="Getino M."/>
            <person name="Pursley I."/>
            <person name="Horton D.L."/>
            <person name="Alikhan N.F."/>
            <person name="Baker D."/>
            <person name="Gharbi K."/>
            <person name="Hall N."/>
            <person name="Watson M."/>
            <person name="Adriaenssens E.M."/>
            <person name="Foster-Nyarko E."/>
            <person name="Jarju S."/>
            <person name="Secka A."/>
            <person name="Antonio M."/>
            <person name="Oren A."/>
            <person name="Chaudhuri R.R."/>
            <person name="La Ragione R."/>
            <person name="Hildebrand F."/>
            <person name="Pallen M.J."/>
        </authorList>
    </citation>
    <scope>NUCLEOTIDE SEQUENCE</scope>
    <source>
        <strain evidence="5">ChiSjej4B22-8148</strain>
    </source>
</reference>
<dbReference type="PRINTS" id="PR00032">
    <property type="entry name" value="HTHARAC"/>
</dbReference>
<dbReference type="Pfam" id="PF12833">
    <property type="entry name" value="HTH_18"/>
    <property type="match status" value="1"/>
</dbReference>
<reference evidence="5" key="1">
    <citation type="submission" date="2020-10" db="EMBL/GenBank/DDBJ databases">
        <authorList>
            <person name="Gilroy R."/>
        </authorList>
    </citation>
    <scope>NUCLEOTIDE SEQUENCE</scope>
    <source>
        <strain evidence="5">ChiSjej4B22-8148</strain>
    </source>
</reference>
<proteinExistence type="predicted"/>
<keyword evidence="3" id="KW-0804">Transcription</keyword>
<dbReference type="AlphaFoldDB" id="A0A9D1ACP2"/>
<dbReference type="SMART" id="SM00342">
    <property type="entry name" value="HTH_ARAC"/>
    <property type="match status" value="1"/>
</dbReference>
<evidence type="ECO:0000313" key="5">
    <source>
        <dbReference type="EMBL" id="HIR13817.1"/>
    </source>
</evidence>
<dbReference type="InterPro" id="IPR020449">
    <property type="entry name" value="Tscrpt_reg_AraC-type_HTH"/>
</dbReference>
<evidence type="ECO:0000256" key="2">
    <source>
        <dbReference type="ARBA" id="ARBA00023125"/>
    </source>
</evidence>
<keyword evidence="2" id="KW-0238">DNA-binding</keyword>